<dbReference type="GO" id="GO:0016020">
    <property type="term" value="C:membrane"/>
    <property type="evidence" value="ECO:0007669"/>
    <property type="project" value="TreeGrafter"/>
</dbReference>
<dbReference type="PANTHER" id="PTHR23028:SF53">
    <property type="entry name" value="ACYL_TRANSF_3 DOMAIN-CONTAINING PROTEIN"/>
    <property type="match status" value="1"/>
</dbReference>
<dbReference type="Proteomes" id="UP000578077">
    <property type="component" value="Unassembled WGS sequence"/>
</dbReference>
<dbReference type="Pfam" id="PF01757">
    <property type="entry name" value="Acyl_transf_3"/>
    <property type="match status" value="1"/>
</dbReference>
<feature type="transmembrane region" description="Helical" evidence="2">
    <location>
        <begin position="94"/>
        <end position="112"/>
    </location>
</feature>
<feature type="transmembrane region" description="Helical" evidence="2">
    <location>
        <begin position="225"/>
        <end position="245"/>
    </location>
</feature>
<feature type="transmembrane region" description="Helical" evidence="2">
    <location>
        <begin position="195"/>
        <end position="213"/>
    </location>
</feature>
<feature type="transmembrane region" description="Helical" evidence="2">
    <location>
        <begin position="53"/>
        <end position="74"/>
    </location>
</feature>
<comment type="caution">
    <text evidence="4">The sequence shown here is derived from an EMBL/GenBank/DDBJ whole genome shotgun (WGS) entry which is preliminary data.</text>
</comment>
<keyword evidence="2" id="KW-1133">Transmembrane helix</keyword>
<accession>A0A841E4C9</accession>
<dbReference type="GO" id="GO:0016747">
    <property type="term" value="F:acyltransferase activity, transferring groups other than amino-acyl groups"/>
    <property type="evidence" value="ECO:0007669"/>
    <property type="project" value="InterPro"/>
</dbReference>
<evidence type="ECO:0000256" key="1">
    <source>
        <dbReference type="SAM" id="MobiDB-lite"/>
    </source>
</evidence>
<feature type="transmembrane region" description="Helical" evidence="2">
    <location>
        <begin position="381"/>
        <end position="400"/>
    </location>
</feature>
<feature type="transmembrane region" description="Helical" evidence="2">
    <location>
        <begin position="329"/>
        <end position="351"/>
    </location>
</feature>
<dbReference type="PANTHER" id="PTHR23028">
    <property type="entry name" value="ACETYLTRANSFERASE"/>
    <property type="match status" value="1"/>
</dbReference>
<sequence>MSGASEESPASPGPSGSGTGGATPPDSPHGAPAASAADPSDPRWRLPQVRGHLAGLDGIRALAALLVLVFHVGIETGDALAPGLSGALLAGGEMAVPLFFALSGLLLFRPWARAALDGTAAPPAGSYLRRRALRVLPAYWIVALAALLLWSRDHLDSVSAWVEIMTLTFVFETDPWWVGTGPAGLGQMWSLSVEAAFYAALPVLGLLAVRTAGRTRAADTRTRARRILVFLAVLTALSVLALVPQHYPEPRPYMFSWLPRCLGLFAVGMTLTVLSEWAWREPGADGPVRRLCRTLSNNATLCWAVAGGFYLVSATPAAGDRFVGAAELWLSLVNTAVSMAFAFFVVAPVALRPERPGAPPPARAGGGAWLEALLAHPVMRYLGRISYGIFLWQFVVLYLWRDFTGAQMFTGSFWMDLTAVALGTVLLADLTHRFVERPLAQRYSSSGSLRRRPRTRPRADRRTPIN</sequence>
<feature type="compositionally biased region" description="Low complexity" evidence="1">
    <location>
        <begin position="22"/>
        <end position="39"/>
    </location>
</feature>
<evidence type="ECO:0000313" key="5">
    <source>
        <dbReference type="Proteomes" id="UP000578077"/>
    </source>
</evidence>
<protein>
    <submittedName>
        <fullName evidence="4">Peptidoglycan/LPS O-acetylase OafA/YrhL</fullName>
    </submittedName>
</protein>
<gene>
    <name evidence="4" type="ORF">HNR25_001363</name>
</gene>
<feature type="transmembrane region" description="Helical" evidence="2">
    <location>
        <begin position="412"/>
        <end position="432"/>
    </location>
</feature>
<evidence type="ECO:0000313" key="4">
    <source>
        <dbReference type="EMBL" id="MBB5997612.1"/>
    </source>
</evidence>
<feature type="transmembrane region" description="Helical" evidence="2">
    <location>
        <begin position="300"/>
        <end position="317"/>
    </location>
</feature>
<dbReference type="EMBL" id="JACHLY010000001">
    <property type="protein sequence ID" value="MBB5997612.1"/>
    <property type="molecule type" value="Genomic_DNA"/>
</dbReference>
<reference evidence="4 5" key="1">
    <citation type="submission" date="2020-08" db="EMBL/GenBank/DDBJ databases">
        <title>Sequencing the genomes of 1000 actinobacteria strains.</title>
        <authorList>
            <person name="Klenk H.-P."/>
        </authorList>
    </citation>
    <scope>NUCLEOTIDE SEQUENCE [LARGE SCALE GENOMIC DNA]</scope>
    <source>
        <strain evidence="4 5">DSM 44593</strain>
    </source>
</reference>
<feature type="region of interest" description="Disordered" evidence="1">
    <location>
        <begin position="1"/>
        <end position="44"/>
    </location>
</feature>
<feature type="region of interest" description="Disordered" evidence="1">
    <location>
        <begin position="445"/>
        <end position="466"/>
    </location>
</feature>
<feature type="compositionally biased region" description="Basic and acidic residues" evidence="1">
    <location>
        <begin position="457"/>
        <end position="466"/>
    </location>
</feature>
<keyword evidence="2" id="KW-0472">Membrane</keyword>
<organism evidence="4 5">
    <name type="scientific">Streptomonospora salina</name>
    <dbReference type="NCBI Taxonomy" id="104205"/>
    <lineage>
        <taxon>Bacteria</taxon>
        <taxon>Bacillati</taxon>
        <taxon>Actinomycetota</taxon>
        <taxon>Actinomycetes</taxon>
        <taxon>Streptosporangiales</taxon>
        <taxon>Nocardiopsidaceae</taxon>
        <taxon>Streptomonospora</taxon>
    </lineage>
</organism>
<feature type="domain" description="Acyltransferase 3" evidence="3">
    <location>
        <begin position="54"/>
        <end position="431"/>
    </location>
</feature>
<proteinExistence type="predicted"/>
<dbReference type="InterPro" id="IPR002656">
    <property type="entry name" value="Acyl_transf_3_dom"/>
</dbReference>
<feature type="compositionally biased region" description="Low complexity" evidence="1">
    <location>
        <begin position="1"/>
        <end position="14"/>
    </location>
</feature>
<name>A0A841E4C9_9ACTN</name>
<dbReference type="RefSeq" id="WP_376767476.1">
    <property type="nucleotide sequence ID" value="NZ_BAABKT010000005.1"/>
</dbReference>
<feature type="transmembrane region" description="Helical" evidence="2">
    <location>
        <begin position="132"/>
        <end position="151"/>
    </location>
</feature>
<dbReference type="GO" id="GO:0009103">
    <property type="term" value="P:lipopolysaccharide biosynthetic process"/>
    <property type="evidence" value="ECO:0007669"/>
    <property type="project" value="TreeGrafter"/>
</dbReference>
<dbReference type="AlphaFoldDB" id="A0A841E4C9"/>
<feature type="transmembrane region" description="Helical" evidence="2">
    <location>
        <begin position="257"/>
        <end position="279"/>
    </location>
</feature>
<dbReference type="InterPro" id="IPR050879">
    <property type="entry name" value="Acyltransferase_3"/>
</dbReference>
<evidence type="ECO:0000259" key="3">
    <source>
        <dbReference type="Pfam" id="PF01757"/>
    </source>
</evidence>
<evidence type="ECO:0000256" key="2">
    <source>
        <dbReference type="SAM" id="Phobius"/>
    </source>
</evidence>
<keyword evidence="5" id="KW-1185">Reference proteome</keyword>
<keyword evidence="2" id="KW-0812">Transmembrane</keyword>